<sequence>MLATATPSSSSVVAPVLQVKLLSDKGRLPARGSVGAAGYDLFSAKDMVIPAGNRAIVPTDISIAVPLGTYGRVAPRSGLAVKHFLDVGAGVIDSDYRGAVGVVMFNFGTADFEVKEGDRIAQLILEKIAVAEIAHVQELDDTVRGEGGFGSTGIRKNDAMVDDSVKKMKTVVA</sequence>
<feature type="domain" description="dUTPase-like" evidence="11">
    <location>
        <begin position="26"/>
        <end position="153"/>
    </location>
</feature>
<dbReference type="STRING" id="329046.A0A1Y2CEH9"/>
<comment type="cofactor">
    <cofactor evidence="1 10">
        <name>Mg(2+)</name>
        <dbReference type="ChEBI" id="CHEBI:18420"/>
    </cofactor>
</comment>
<dbReference type="SUPFAM" id="SSF51283">
    <property type="entry name" value="dUTPase-like"/>
    <property type="match status" value="1"/>
</dbReference>
<keyword evidence="13" id="KW-1185">Reference proteome</keyword>
<dbReference type="GO" id="GO:0006226">
    <property type="term" value="P:dUMP biosynthetic process"/>
    <property type="evidence" value="ECO:0007669"/>
    <property type="project" value="UniProtKB-UniRule"/>
</dbReference>
<evidence type="ECO:0000256" key="10">
    <source>
        <dbReference type="RuleBase" id="RU367024"/>
    </source>
</evidence>
<dbReference type="CDD" id="cd07557">
    <property type="entry name" value="trimeric_dUTPase"/>
    <property type="match status" value="1"/>
</dbReference>
<dbReference type="GO" id="GO:0046081">
    <property type="term" value="P:dUTP catabolic process"/>
    <property type="evidence" value="ECO:0007669"/>
    <property type="project" value="UniProtKB-UniRule"/>
</dbReference>
<proteinExistence type="inferred from homology"/>
<keyword evidence="6 10" id="KW-0378">Hydrolase</keyword>
<dbReference type="EMBL" id="MCGO01000021">
    <property type="protein sequence ID" value="ORY44705.1"/>
    <property type="molecule type" value="Genomic_DNA"/>
</dbReference>
<dbReference type="PANTHER" id="PTHR11241">
    <property type="entry name" value="DEOXYURIDINE 5'-TRIPHOSPHATE NUCLEOTIDOHYDROLASE"/>
    <property type="match status" value="1"/>
</dbReference>
<dbReference type="InterPro" id="IPR029054">
    <property type="entry name" value="dUTPase-like"/>
</dbReference>
<dbReference type="NCBIfam" id="NF001862">
    <property type="entry name" value="PRK00601.1"/>
    <property type="match status" value="1"/>
</dbReference>
<dbReference type="UniPathway" id="UPA00610">
    <property type="reaction ID" value="UER00666"/>
</dbReference>
<dbReference type="GO" id="GO:0004170">
    <property type="term" value="F:dUTP diphosphatase activity"/>
    <property type="evidence" value="ECO:0007669"/>
    <property type="project" value="UniProtKB-UniRule"/>
</dbReference>
<keyword evidence="8 10" id="KW-0546">Nucleotide metabolism</keyword>
<gene>
    <name evidence="12" type="ORF">BCR33DRAFT_679243</name>
</gene>
<evidence type="ECO:0000256" key="4">
    <source>
        <dbReference type="ARBA" id="ARBA00006581"/>
    </source>
</evidence>
<comment type="catalytic activity">
    <reaction evidence="9 10">
        <text>dUTP + H2O = dUMP + diphosphate + H(+)</text>
        <dbReference type="Rhea" id="RHEA:10248"/>
        <dbReference type="ChEBI" id="CHEBI:15377"/>
        <dbReference type="ChEBI" id="CHEBI:15378"/>
        <dbReference type="ChEBI" id="CHEBI:33019"/>
        <dbReference type="ChEBI" id="CHEBI:61555"/>
        <dbReference type="ChEBI" id="CHEBI:246422"/>
        <dbReference type="EC" id="3.6.1.23"/>
    </reaction>
</comment>
<dbReference type="InterPro" id="IPR033704">
    <property type="entry name" value="dUTPase_trimeric"/>
</dbReference>
<dbReference type="PANTHER" id="PTHR11241:SF0">
    <property type="entry name" value="DEOXYURIDINE 5'-TRIPHOSPHATE NUCLEOTIDOHYDROLASE"/>
    <property type="match status" value="1"/>
</dbReference>
<evidence type="ECO:0000313" key="13">
    <source>
        <dbReference type="Proteomes" id="UP000193642"/>
    </source>
</evidence>
<keyword evidence="10" id="KW-0479">Metal-binding</keyword>
<dbReference type="AlphaFoldDB" id="A0A1Y2CEH9"/>
<dbReference type="Gene3D" id="2.70.40.10">
    <property type="match status" value="1"/>
</dbReference>
<evidence type="ECO:0000259" key="11">
    <source>
        <dbReference type="Pfam" id="PF00692"/>
    </source>
</evidence>
<evidence type="ECO:0000256" key="8">
    <source>
        <dbReference type="ARBA" id="ARBA00023080"/>
    </source>
</evidence>
<name>A0A1Y2CEH9_9FUNG</name>
<evidence type="ECO:0000256" key="7">
    <source>
        <dbReference type="ARBA" id="ARBA00022842"/>
    </source>
</evidence>
<evidence type="ECO:0000313" key="12">
    <source>
        <dbReference type="EMBL" id="ORY44705.1"/>
    </source>
</evidence>
<comment type="caution">
    <text evidence="12">The sequence shown here is derived from an EMBL/GenBank/DDBJ whole genome shotgun (WGS) entry which is preliminary data.</text>
</comment>
<dbReference type="InterPro" id="IPR008181">
    <property type="entry name" value="dUTPase"/>
</dbReference>
<dbReference type="Pfam" id="PF00692">
    <property type="entry name" value="dUTPase"/>
    <property type="match status" value="1"/>
</dbReference>
<organism evidence="12 13">
    <name type="scientific">Rhizoclosmatium globosum</name>
    <dbReference type="NCBI Taxonomy" id="329046"/>
    <lineage>
        <taxon>Eukaryota</taxon>
        <taxon>Fungi</taxon>
        <taxon>Fungi incertae sedis</taxon>
        <taxon>Chytridiomycota</taxon>
        <taxon>Chytridiomycota incertae sedis</taxon>
        <taxon>Chytridiomycetes</taxon>
        <taxon>Chytridiales</taxon>
        <taxon>Chytriomycetaceae</taxon>
        <taxon>Rhizoclosmatium</taxon>
    </lineage>
</organism>
<comment type="subunit">
    <text evidence="5 10">Homotrimer.</text>
</comment>
<comment type="similarity">
    <text evidence="4 10">Belongs to the dUTPase family.</text>
</comment>
<evidence type="ECO:0000256" key="3">
    <source>
        <dbReference type="ARBA" id="ARBA00005142"/>
    </source>
</evidence>
<keyword evidence="7 10" id="KW-0460">Magnesium</keyword>
<dbReference type="EC" id="3.6.1.23" evidence="10"/>
<comment type="function">
    <text evidence="10">Involved in nucleotide metabolism via production of dUMP, the immediate precursor of thymidine nucleotides, and decreases the intracellular concentration of dUTP so that uracil cannot be incorporated into DNA.</text>
</comment>
<comment type="pathway">
    <text evidence="3 10">Pyrimidine metabolism; dUMP biosynthesis; dUMP from dCTP (dUTP route): step 2/2.</text>
</comment>
<dbReference type="OrthoDB" id="10261072at2759"/>
<comment type="function">
    <text evidence="2">This enzyme is involved in nucleotide metabolism: it produces dUMP, the immediate precursor of thymidine nucleotides and it decreases the intracellular concentration of dUTP so that uracil cannot be incorporated into DNA.</text>
</comment>
<evidence type="ECO:0000256" key="5">
    <source>
        <dbReference type="ARBA" id="ARBA00011233"/>
    </source>
</evidence>
<dbReference type="Proteomes" id="UP000193642">
    <property type="component" value="Unassembled WGS sequence"/>
</dbReference>
<dbReference type="InterPro" id="IPR036157">
    <property type="entry name" value="dUTPase-like_sf"/>
</dbReference>
<dbReference type="NCBIfam" id="TIGR00576">
    <property type="entry name" value="dut"/>
    <property type="match status" value="1"/>
</dbReference>
<dbReference type="GO" id="GO:0000287">
    <property type="term" value="F:magnesium ion binding"/>
    <property type="evidence" value="ECO:0007669"/>
    <property type="project" value="UniProtKB-UniRule"/>
</dbReference>
<protein>
    <recommendedName>
        <fullName evidence="10">Deoxyuridine 5'-triphosphate nucleotidohydrolase</fullName>
        <shortName evidence="10">dUTPase</shortName>
        <ecNumber evidence="10">3.6.1.23</ecNumber>
    </recommendedName>
    <alternativeName>
        <fullName evidence="10">dUTP pyrophosphatase</fullName>
    </alternativeName>
</protein>
<dbReference type="FunFam" id="2.70.40.10:FF:000004">
    <property type="entry name" value="Deoxyuridine triphosphatase"/>
    <property type="match status" value="1"/>
</dbReference>
<accession>A0A1Y2CEH9</accession>
<evidence type="ECO:0000256" key="1">
    <source>
        <dbReference type="ARBA" id="ARBA00001946"/>
    </source>
</evidence>
<evidence type="ECO:0000256" key="2">
    <source>
        <dbReference type="ARBA" id="ARBA00003495"/>
    </source>
</evidence>
<reference evidence="12 13" key="1">
    <citation type="submission" date="2016-07" db="EMBL/GenBank/DDBJ databases">
        <title>Pervasive Adenine N6-methylation of Active Genes in Fungi.</title>
        <authorList>
            <consortium name="DOE Joint Genome Institute"/>
            <person name="Mondo S.J."/>
            <person name="Dannebaum R.O."/>
            <person name="Kuo R.C."/>
            <person name="Labutti K."/>
            <person name="Haridas S."/>
            <person name="Kuo A."/>
            <person name="Salamov A."/>
            <person name="Ahrendt S.R."/>
            <person name="Lipzen A."/>
            <person name="Sullivan W."/>
            <person name="Andreopoulos W.B."/>
            <person name="Clum A."/>
            <person name="Lindquist E."/>
            <person name="Daum C."/>
            <person name="Ramamoorthy G.K."/>
            <person name="Gryganskyi A."/>
            <person name="Culley D."/>
            <person name="Magnuson J.K."/>
            <person name="James T.Y."/>
            <person name="O'Malley M.A."/>
            <person name="Stajich J.E."/>
            <person name="Spatafora J.W."/>
            <person name="Visel A."/>
            <person name="Grigoriev I.V."/>
        </authorList>
    </citation>
    <scope>NUCLEOTIDE SEQUENCE [LARGE SCALE GENOMIC DNA]</scope>
    <source>
        <strain evidence="12 13">JEL800</strain>
    </source>
</reference>
<evidence type="ECO:0000256" key="6">
    <source>
        <dbReference type="ARBA" id="ARBA00022801"/>
    </source>
</evidence>
<evidence type="ECO:0000256" key="9">
    <source>
        <dbReference type="ARBA" id="ARBA00047686"/>
    </source>
</evidence>